<keyword evidence="3" id="KW-1185">Reference proteome</keyword>
<proteinExistence type="predicted"/>
<dbReference type="InterPro" id="IPR008962">
    <property type="entry name" value="PapD-like_sf"/>
</dbReference>
<evidence type="ECO:0000256" key="1">
    <source>
        <dbReference type="SAM" id="SignalP"/>
    </source>
</evidence>
<dbReference type="SUPFAM" id="SSF49354">
    <property type="entry name" value="PapD-like"/>
    <property type="match status" value="1"/>
</dbReference>
<keyword evidence="1" id="KW-0732">Signal</keyword>
<feature type="signal peptide" evidence="1">
    <location>
        <begin position="1"/>
        <end position="20"/>
    </location>
</feature>
<organism evidence="2 3">
    <name type="scientific">Pseudomonas wadenswilerensis</name>
    <dbReference type="NCBI Taxonomy" id="1785161"/>
    <lineage>
        <taxon>Bacteria</taxon>
        <taxon>Pseudomonadati</taxon>
        <taxon>Pseudomonadota</taxon>
        <taxon>Gammaproteobacteria</taxon>
        <taxon>Pseudomonadales</taxon>
        <taxon>Pseudomonadaceae</taxon>
        <taxon>Pseudomonas</taxon>
    </lineage>
</organism>
<dbReference type="EMBL" id="UIDD01000006">
    <property type="protein sequence ID" value="SUQ62570.1"/>
    <property type="molecule type" value="Genomic_DNA"/>
</dbReference>
<dbReference type="RefSeq" id="WP_115086184.1">
    <property type="nucleotide sequence ID" value="NZ_CBCSFG010000029.1"/>
</dbReference>
<feature type="chain" id="PRO_5016979303" evidence="1">
    <location>
        <begin position="21"/>
        <end position="244"/>
    </location>
</feature>
<reference evidence="3" key="1">
    <citation type="submission" date="2018-07" db="EMBL/GenBank/DDBJ databases">
        <authorList>
            <person name="Blom J."/>
        </authorList>
    </citation>
    <scope>NUCLEOTIDE SEQUENCE [LARGE SCALE GENOMIC DNA]</scope>
    <source>
        <strain evidence="3">CCOS 864</strain>
    </source>
</reference>
<dbReference type="Proteomes" id="UP000255177">
    <property type="component" value="Unassembled WGS sequence"/>
</dbReference>
<evidence type="ECO:0000313" key="2">
    <source>
        <dbReference type="EMBL" id="SUQ62570.1"/>
    </source>
</evidence>
<protein>
    <submittedName>
        <fullName evidence="2">Pilus assembly protein</fullName>
    </submittedName>
</protein>
<accession>A0A380SZ27</accession>
<dbReference type="Gene3D" id="2.60.40.10">
    <property type="entry name" value="Immunoglobulins"/>
    <property type="match status" value="1"/>
</dbReference>
<dbReference type="InterPro" id="IPR013783">
    <property type="entry name" value="Ig-like_fold"/>
</dbReference>
<name>A0A380SZ27_9PSED</name>
<sequence>MKGTLAVPLRLMSMVTTALAGPELNIGTFYDYLDGGKSTLLKRVRNGGDTTAFVKVSVVEMVYDNQGQAREVEMDGREALQRGLVVSPARLIIPANGMQAVRLLYRGERDHERYFRLRFIPVLPEVNDGFAITEDEAERYEDALKVGVNILAGYGSILFIRPQASRYQTAIEHEAGRFLVPNRGNTTIVLDHFNDCAAGNKDCAPATKHHVLPGNTRAFEKKAGRHYRFELVEGEQSREIAFKG</sequence>
<dbReference type="AlphaFoldDB" id="A0A380SZ27"/>
<evidence type="ECO:0000313" key="3">
    <source>
        <dbReference type="Proteomes" id="UP000255177"/>
    </source>
</evidence>
<gene>
    <name evidence="2" type="ORF">CCOS864_02015</name>
</gene>